<protein>
    <submittedName>
        <fullName evidence="1">Uncharacterized protein</fullName>
    </submittedName>
</protein>
<reference evidence="1" key="1">
    <citation type="journal article" date="2019" name="bioRxiv">
        <title>The Genome of the Zebra Mussel, Dreissena polymorpha: A Resource for Invasive Species Research.</title>
        <authorList>
            <person name="McCartney M.A."/>
            <person name="Auch B."/>
            <person name="Kono T."/>
            <person name="Mallez S."/>
            <person name="Zhang Y."/>
            <person name="Obille A."/>
            <person name="Becker A."/>
            <person name="Abrahante J.E."/>
            <person name="Garbe J."/>
            <person name="Badalamenti J.P."/>
            <person name="Herman A."/>
            <person name="Mangelson H."/>
            <person name="Liachko I."/>
            <person name="Sullivan S."/>
            <person name="Sone E.D."/>
            <person name="Koren S."/>
            <person name="Silverstein K.A.T."/>
            <person name="Beckman K.B."/>
            <person name="Gohl D.M."/>
        </authorList>
    </citation>
    <scope>NUCLEOTIDE SEQUENCE</scope>
    <source>
        <strain evidence="1">Duluth1</strain>
        <tissue evidence="1">Whole animal</tissue>
    </source>
</reference>
<gene>
    <name evidence="1" type="ORF">DPMN_111209</name>
</gene>
<name>A0A9D4QNS1_DREPO</name>
<dbReference type="AlphaFoldDB" id="A0A9D4QNS1"/>
<proteinExistence type="predicted"/>
<sequence length="67" mass="7989">MHQIISKIQCNDVLSPIKMVMNGRRRLRTRRKRFRSMYRDIMYLALEACGRDNIDIGMDTARWLCGL</sequence>
<comment type="caution">
    <text evidence="1">The sequence shown here is derived from an EMBL/GenBank/DDBJ whole genome shotgun (WGS) entry which is preliminary data.</text>
</comment>
<accession>A0A9D4QNS1</accession>
<reference evidence="1" key="2">
    <citation type="submission" date="2020-11" db="EMBL/GenBank/DDBJ databases">
        <authorList>
            <person name="McCartney M.A."/>
            <person name="Auch B."/>
            <person name="Kono T."/>
            <person name="Mallez S."/>
            <person name="Becker A."/>
            <person name="Gohl D.M."/>
            <person name="Silverstein K.A.T."/>
            <person name="Koren S."/>
            <person name="Bechman K.B."/>
            <person name="Herman A."/>
            <person name="Abrahante J.E."/>
            <person name="Garbe J."/>
        </authorList>
    </citation>
    <scope>NUCLEOTIDE SEQUENCE</scope>
    <source>
        <strain evidence="1">Duluth1</strain>
        <tissue evidence="1">Whole animal</tissue>
    </source>
</reference>
<organism evidence="1 2">
    <name type="scientific">Dreissena polymorpha</name>
    <name type="common">Zebra mussel</name>
    <name type="synonym">Mytilus polymorpha</name>
    <dbReference type="NCBI Taxonomy" id="45954"/>
    <lineage>
        <taxon>Eukaryota</taxon>
        <taxon>Metazoa</taxon>
        <taxon>Spiralia</taxon>
        <taxon>Lophotrochozoa</taxon>
        <taxon>Mollusca</taxon>
        <taxon>Bivalvia</taxon>
        <taxon>Autobranchia</taxon>
        <taxon>Heteroconchia</taxon>
        <taxon>Euheterodonta</taxon>
        <taxon>Imparidentia</taxon>
        <taxon>Neoheterodontei</taxon>
        <taxon>Myida</taxon>
        <taxon>Dreissenoidea</taxon>
        <taxon>Dreissenidae</taxon>
        <taxon>Dreissena</taxon>
    </lineage>
</organism>
<evidence type="ECO:0000313" key="1">
    <source>
        <dbReference type="EMBL" id="KAH3837808.1"/>
    </source>
</evidence>
<dbReference type="Proteomes" id="UP000828390">
    <property type="component" value="Unassembled WGS sequence"/>
</dbReference>
<evidence type="ECO:0000313" key="2">
    <source>
        <dbReference type="Proteomes" id="UP000828390"/>
    </source>
</evidence>
<keyword evidence="2" id="KW-1185">Reference proteome</keyword>
<dbReference type="EMBL" id="JAIWYP010000004">
    <property type="protein sequence ID" value="KAH3837808.1"/>
    <property type="molecule type" value="Genomic_DNA"/>
</dbReference>